<name>D3AYF8_HETP5</name>
<dbReference type="GO" id="GO:0016857">
    <property type="term" value="F:racemase and epimerase activity, acting on carbohydrates and derivatives"/>
    <property type="evidence" value="ECO:0007669"/>
    <property type="project" value="InterPro"/>
</dbReference>
<dbReference type="InterPro" id="IPR011008">
    <property type="entry name" value="Dimeric_a/b-barrel"/>
</dbReference>
<organism evidence="3 4">
    <name type="scientific">Heterostelium pallidum (strain ATCC 26659 / Pp 5 / PN500)</name>
    <name type="common">Cellular slime mold</name>
    <name type="synonym">Polysphondylium pallidum</name>
    <dbReference type="NCBI Taxonomy" id="670386"/>
    <lineage>
        <taxon>Eukaryota</taxon>
        <taxon>Amoebozoa</taxon>
        <taxon>Evosea</taxon>
        <taxon>Eumycetozoa</taxon>
        <taxon>Dictyostelia</taxon>
        <taxon>Acytosteliales</taxon>
        <taxon>Acytosteliaceae</taxon>
        <taxon>Heterostelium</taxon>
    </lineage>
</organism>
<sequence length="694" mass="79327">MVKSFAQALDLKNDAELIEEYKKYHKSVWVEVKNALKSIGITKMKIFLVGNHLFMYYEAEDDFSPERDFQRYTDLTPRANEWDLLMRKFQQKISEAKESDWWAPMEEVFDLNCINIININDEIINDIKEVEEEKEEVKDDNKIKVESGGKRGDIGDDINVEEYENSLIDDGGYTSTPSPSHSSANSFQYSGVPIPPFNNSNNNNNNKSNSPPTRPSATPTVDTSINFELPSSATVLHSPFTNSTMGSVHVHQSSSDEVSDIISKWRPETVFIELCRSRAGLVLNSMDSSKMTYYNNQQQSDHKSPQRYVETFEPSNIYSNRNFSNSSLNKGIDNDTDGNEEEDDDDEDDDDEQYEDVEGDDENEETTTTDSNPYQDSSQDDNKINSKNRNTNNQILYYRHKLAQIQQQQQQQNKQLQPQQQQQQDGNNSTTSSNSVNNNDTDADDEYSNEDDYSTPNTTTPPTPVDHDQSEKGPSFQDIIKTIKQEGLPGLLHVLMAEMIRKAGNQSKVGPGAEFITAFIESKKIGAKIVLGDRLVEITLQRVWNSLTRWEKIKFVFCLCMASFSEVTQQDIDALKNSDDRLVMELLDEFKEKFPSVVQTIVTERDQYMAARLRLCPGKKIVAVVGKGHVNGIIREWNNYQINLHELESPHVIRKEPQPSNSLWIAKWATLILIPIASALYLLNKRYWHFPTTY</sequence>
<dbReference type="EMBL" id="ADBJ01000004">
    <property type="protein sequence ID" value="EFA85985.1"/>
    <property type="molecule type" value="Genomic_DNA"/>
</dbReference>
<dbReference type="InterPro" id="IPR002816">
    <property type="entry name" value="TraB/PrgY/GumN_fam"/>
</dbReference>
<feature type="compositionally biased region" description="Acidic residues" evidence="1">
    <location>
        <begin position="155"/>
        <end position="164"/>
    </location>
</feature>
<feature type="compositionally biased region" description="Polar residues" evidence="1">
    <location>
        <begin position="315"/>
        <end position="329"/>
    </location>
</feature>
<evidence type="ECO:0000256" key="1">
    <source>
        <dbReference type="SAM" id="MobiDB-lite"/>
    </source>
</evidence>
<keyword evidence="2" id="KW-0812">Transmembrane</keyword>
<feature type="compositionally biased region" description="Low complexity" evidence="1">
    <location>
        <begin position="174"/>
        <end position="183"/>
    </location>
</feature>
<dbReference type="Pfam" id="PF01963">
    <property type="entry name" value="TraB_PrgY_gumN"/>
    <property type="match status" value="1"/>
</dbReference>
<evidence type="ECO:0000256" key="2">
    <source>
        <dbReference type="SAM" id="Phobius"/>
    </source>
</evidence>
<feature type="compositionally biased region" description="Acidic residues" evidence="1">
    <location>
        <begin position="441"/>
        <end position="453"/>
    </location>
</feature>
<dbReference type="PANTHER" id="PTHR21530">
    <property type="entry name" value="PHEROMONE SHUTDOWN PROTEIN"/>
    <property type="match status" value="1"/>
</dbReference>
<accession>D3AYF8</accession>
<feature type="compositionally biased region" description="Polar residues" evidence="1">
    <location>
        <begin position="215"/>
        <end position="224"/>
    </location>
</feature>
<dbReference type="RefSeq" id="XP_020438091.1">
    <property type="nucleotide sequence ID" value="XM_020572233.1"/>
</dbReference>
<feature type="compositionally biased region" description="Low complexity" evidence="1">
    <location>
        <begin position="404"/>
        <end position="440"/>
    </location>
</feature>
<feature type="compositionally biased region" description="Acidic residues" evidence="1">
    <location>
        <begin position="334"/>
        <end position="367"/>
    </location>
</feature>
<gene>
    <name evidence="3" type="ORF">PPL_01218</name>
</gene>
<feature type="transmembrane region" description="Helical" evidence="2">
    <location>
        <begin position="663"/>
        <end position="683"/>
    </location>
</feature>
<reference evidence="3 4" key="1">
    <citation type="journal article" date="2011" name="Genome Res.">
        <title>Phylogeny-wide analysis of social amoeba genomes highlights ancient origins for complex intercellular communication.</title>
        <authorList>
            <person name="Heidel A.J."/>
            <person name="Lawal H.M."/>
            <person name="Felder M."/>
            <person name="Schilde C."/>
            <person name="Helps N.R."/>
            <person name="Tunggal B."/>
            <person name="Rivero F."/>
            <person name="John U."/>
            <person name="Schleicher M."/>
            <person name="Eichinger L."/>
            <person name="Platzer M."/>
            <person name="Noegel A.A."/>
            <person name="Schaap P."/>
            <person name="Gloeckner G."/>
        </authorList>
    </citation>
    <scope>NUCLEOTIDE SEQUENCE [LARGE SCALE GENOMIC DNA]</scope>
    <source>
        <strain evidence="4">ATCC 26659 / Pp 5 / PN500</strain>
    </source>
</reference>
<proteinExistence type="predicted"/>
<feature type="region of interest" description="Disordered" evidence="1">
    <location>
        <begin position="133"/>
        <end position="224"/>
    </location>
</feature>
<dbReference type="InterPro" id="IPR046345">
    <property type="entry name" value="TraB_PrgY-like"/>
</dbReference>
<feature type="region of interest" description="Disordered" evidence="1">
    <location>
        <begin position="404"/>
        <end position="474"/>
    </location>
</feature>
<evidence type="ECO:0000313" key="3">
    <source>
        <dbReference type="EMBL" id="EFA85985.1"/>
    </source>
</evidence>
<keyword evidence="2" id="KW-0472">Membrane</keyword>
<keyword evidence="4" id="KW-1185">Reference proteome</keyword>
<keyword evidence="2" id="KW-1133">Transmembrane helix</keyword>
<dbReference type="SUPFAM" id="SSF54909">
    <property type="entry name" value="Dimeric alpha+beta barrel"/>
    <property type="match status" value="1"/>
</dbReference>
<dbReference type="OMA" id="TERDQYM"/>
<protein>
    <submittedName>
        <fullName evidence="3">Uncharacterized protein</fullName>
    </submittedName>
</protein>
<dbReference type="STRING" id="670386.D3AYF8"/>
<feature type="compositionally biased region" description="Basic and acidic residues" evidence="1">
    <location>
        <begin position="135"/>
        <end position="154"/>
    </location>
</feature>
<dbReference type="GeneID" id="31356748"/>
<feature type="region of interest" description="Disordered" evidence="1">
    <location>
        <begin position="315"/>
        <end position="389"/>
    </location>
</feature>
<feature type="compositionally biased region" description="Low complexity" evidence="1">
    <location>
        <begin position="198"/>
        <end position="210"/>
    </location>
</feature>
<dbReference type="FunCoup" id="D3AYF8">
    <property type="interactions" value="1"/>
</dbReference>
<dbReference type="InterPro" id="IPR008000">
    <property type="entry name" value="Rham/fucose_mutarotase"/>
</dbReference>
<dbReference type="CDD" id="cd14726">
    <property type="entry name" value="TraB_PrgY-like"/>
    <property type="match status" value="1"/>
</dbReference>
<evidence type="ECO:0000313" key="4">
    <source>
        <dbReference type="Proteomes" id="UP000001396"/>
    </source>
</evidence>
<dbReference type="Proteomes" id="UP000001396">
    <property type="component" value="Unassembled WGS sequence"/>
</dbReference>
<dbReference type="Pfam" id="PF05336">
    <property type="entry name" value="rhaM"/>
    <property type="match status" value="1"/>
</dbReference>
<dbReference type="AlphaFoldDB" id="D3AYF8"/>
<dbReference type="InParanoid" id="D3AYF8"/>
<dbReference type="Gene3D" id="3.30.70.100">
    <property type="match status" value="1"/>
</dbReference>
<comment type="caution">
    <text evidence="3">The sequence shown here is derived from an EMBL/GenBank/DDBJ whole genome shotgun (WGS) entry which is preliminary data.</text>
</comment>
<dbReference type="PANTHER" id="PTHR21530:SF16">
    <property type="entry name" value="TRAB FAMILY PROTEIN"/>
    <property type="match status" value="1"/>
</dbReference>